<evidence type="ECO:0000256" key="1">
    <source>
        <dbReference type="SAM" id="SignalP"/>
    </source>
</evidence>
<proteinExistence type="predicted"/>
<feature type="chain" id="PRO_5047261155" evidence="1">
    <location>
        <begin position="19"/>
        <end position="106"/>
    </location>
</feature>
<dbReference type="Proteomes" id="UP001438292">
    <property type="component" value="Unassembled WGS sequence"/>
</dbReference>
<evidence type="ECO:0000313" key="2">
    <source>
        <dbReference type="EMBL" id="MEO3952881.1"/>
    </source>
</evidence>
<organism evidence="2 3">
    <name type="scientific">Chromobacterium piscinae</name>
    <dbReference type="NCBI Taxonomy" id="686831"/>
    <lineage>
        <taxon>Bacteria</taxon>
        <taxon>Pseudomonadati</taxon>
        <taxon>Pseudomonadota</taxon>
        <taxon>Betaproteobacteria</taxon>
        <taxon>Neisseriales</taxon>
        <taxon>Chromobacteriaceae</taxon>
        <taxon>Chromobacterium</taxon>
    </lineage>
</organism>
<comment type="caution">
    <text evidence="2">The sequence shown here is derived from an EMBL/GenBank/DDBJ whole genome shotgun (WGS) entry which is preliminary data.</text>
</comment>
<gene>
    <name evidence="2" type="ORF">ABH309_00250</name>
</gene>
<dbReference type="RefSeq" id="WP_346194036.1">
    <property type="nucleotide sequence ID" value="NZ_CP197095.1"/>
</dbReference>
<protein>
    <submittedName>
        <fullName evidence="2">Uncharacterized protein</fullName>
    </submittedName>
</protein>
<feature type="signal peptide" evidence="1">
    <location>
        <begin position="1"/>
        <end position="18"/>
    </location>
</feature>
<keyword evidence="1" id="KW-0732">Signal</keyword>
<keyword evidence="3" id="KW-1185">Reference proteome</keyword>
<name>A0ABV0GZM2_9NEIS</name>
<reference evidence="2 3" key="1">
    <citation type="submission" date="2024-05" db="EMBL/GenBank/DDBJ databases">
        <authorList>
            <person name="De Oliveira J.P."/>
            <person name="Noriler S.A."/>
            <person name="De Oliveira A.G."/>
            <person name="Sipoli D.S."/>
        </authorList>
    </citation>
    <scope>NUCLEOTIDE SEQUENCE [LARGE SCALE GENOMIC DNA]</scope>
    <source>
        <strain evidence="2 3">LABIM186</strain>
    </source>
</reference>
<accession>A0ABV0GZM2</accession>
<evidence type="ECO:0000313" key="3">
    <source>
        <dbReference type="Proteomes" id="UP001438292"/>
    </source>
</evidence>
<dbReference type="EMBL" id="JBDQQU010000001">
    <property type="protein sequence ID" value="MEO3952881.1"/>
    <property type="molecule type" value="Genomic_DNA"/>
</dbReference>
<sequence length="106" mass="11772">MRKIIFLFLALLSTVANADDVDDIIHLARAVQDSGLASDYKTDAYELDLFTTTNSVDEAKSIAFSTCKVARQKFHLKAGWRIRTFLITGDRPAAVCYTRKNGTLGL</sequence>